<reference evidence="1" key="2">
    <citation type="journal article" date="2015" name="Fish Shellfish Immunol.">
        <title>Early steps in the European eel (Anguilla anguilla)-Vibrio vulnificus interaction in the gills: Role of the RtxA13 toxin.</title>
        <authorList>
            <person name="Callol A."/>
            <person name="Pajuelo D."/>
            <person name="Ebbesson L."/>
            <person name="Teles M."/>
            <person name="MacKenzie S."/>
            <person name="Amaro C."/>
        </authorList>
    </citation>
    <scope>NUCLEOTIDE SEQUENCE</scope>
</reference>
<dbReference type="EMBL" id="GBXM01059656">
    <property type="protein sequence ID" value="JAH48921.1"/>
    <property type="molecule type" value="Transcribed_RNA"/>
</dbReference>
<accession>A0A0E9T5J4</accession>
<evidence type="ECO:0000313" key="1">
    <source>
        <dbReference type="EMBL" id="JAH48921.1"/>
    </source>
</evidence>
<sequence length="36" mass="4007">MALWPPAASVLLCGSLRNASEKAREARRSPEIQPHY</sequence>
<name>A0A0E9T5J4_ANGAN</name>
<protein>
    <submittedName>
        <fullName evidence="1">Uncharacterized protein</fullName>
    </submittedName>
</protein>
<proteinExistence type="predicted"/>
<reference evidence="1" key="1">
    <citation type="submission" date="2014-11" db="EMBL/GenBank/DDBJ databases">
        <authorList>
            <person name="Amaro Gonzalez C."/>
        </authorList>
    </citation>
    <scope>NUCLEOTIDE SEQUENCE</scope>
</reference>
<dbReference type="AlphaFoldDB" id="A0A0E9T5J4"/>
<organism evidence="1">
    <name type="scientific">Anguilla anguilla</name>
    <name type="common">European freshwater eel</name>
    <name type="synonym">Muraena anguilla</name>
    <dbReference type="NCBI Taxonomy" id="7936"/>
    <lineage>
        <taxon>Eukaryota</taxon>
        <taxon>Metazoa</taxon>
        <taxon>Chordata</taxon>
        <taxon>Craniata</taxon>
        <taxon>Vertebrata</taxon>
        <taxon>Euteleostomi</taxon>
        <taxon>Actinopterygii</taxon>
        <taxon>Neopterygii</taxon>
        <taxon>Teleostei</taxon>
        <taxon>Anguilliformes</taxon>
        <taxon>Anguillidae</taxon>
        <taxon>Anguilla</taxon>
    </lineage>
</organism>